<reference evidence="3 4" key="1">
    <citation type="submission" date="2014-02" db="EMBL/GenBank/DDBJ databases">
        <title>The small core and large imbalanced accessory genome model reveals a collaborative survival strategy of Sorangium cellulosum strains in nature.</title>
        <authorList>
            <person name="Han K."/>
            <person name="Peng R."/>
            <person name="Blom J."/>
            <person name="Li Y.-Z."/>
        </authorList>
    </citation>
    <scope>NUCLEOTIDE SEQUENCE [LARGE SCALE GENOMIC DNA]</scope>
    <source>
        <strain evidence="3 4">So0007-03</strain>
    </source>
</reference>
<name>A0A150THJ1_SORCE</name>
<dbReference type="PANTHER" id="PTHR43649">
    <property type="entry name" value="ARABINOSE-BINDING PROTEIN-RELATED"/>
    <property type="match status" value="1"/>
</dbReference>
<comment type="caution">
    <text evidence="3">The sequence shown here is derived from an EMBL/GenBank/DDBJ whole genome shotgun (WGS) entry which is preliminary data.</text>
</comment>
<proteinExistence type="inferred from homology"/>
<dbReference type="EMBL" id="JEME01002545">
    <property type="protein sequence ID" value="KYG03938.1"/>
    <property type="molecule type" value="Genomic_DNA"/>
</dbReference>
<organism evidence="3 4">
    <name type="scientific">Sorangium cellulosum</name>
    <name type="common">Polyangium cellulosum</name>
    <dbReference type="NCBI Taxonomy" id="56"/>
    <lineage>
        <taxon>Bacteria</taxon>
        <taxon>Pseudomonadati</taxon>
        <taxon>Myxococcota</taxon>
        <taxon>Polyangia</taxon>
        <taxon>Polyangiales</taxon>
        <taxon>Polyangiaceae</taxon>
        <taxon>Sorangium</taxon>
    </lineage>
</organism>
<dbReference type="Gene3D" id="3.40.190.10">
    <property type="entry name" value="Periplasmic binding protein-like II"/>
    <property type="match status" value="1"/>
</dbReference>
<evidence type="ECO:0000256" key="2">
    <source>
        <dbReference type="ARBA" id="ARBA00008520"/>
    </source>
</evidence>
<sequence length="458" mass="49374">MQRGRAPRERGDAGRPPRRRELLAGMGATAGLLLLGCRGEPVDLRAQAAIAAGGSRGYAGPAVELAFWTGFTGGDRPPMERLIARFNREHANIAVRMSVTRWGDFYQKIPAAVDSGHGPDVAVMHADQLATAAVHRTILPLDEVTEALGLGAGDFSETLWSAGVFRGRRYGVPLDVHPLGLYVNRAVLAGAGLDDAALPRSRRDYLAALEHLKRRGIQGSWVSPVLFTGGLMFQSLLWQAGGQLFSEDGARAMFHAEAGVEALSFMVELIRRGYSPRDVGQDADSIAFMNDRNAFLWNGVWMINTFKAVPGLRWGVLPVPVIGAQRAVWGNAHHLVLPRQPGAGAGHRRLQAAVVFLAWLSEHSLDWAAAGMVPARREARESAAFRRMTEQAIIAEQLPAVRFPPAIAGADAVRASTLDLAVNDAVLLRAAPREALSRAAREADALLAGNLKKFGRVL</sequence>
<comment type="similarity">
    <text evidence="2">Belongs to the bacterial solute-binding protein 1 family.</text>
</comment>
<dbReference type="GO" id="GO:0042597">
    <property type="term" value="C:periplasmic space"/>
    <property type="evidence" value="ECO:0007669"/>
    <property type="project" value="UniProtKB-SubCell"/>
</dbReference>
<dbReference type="CDD" id="cd14748">
    <property type="entry name" value="PBP2_UgpB"/>
    <property type="match status" value="1"/>
</dbReference>
<evidence type="ECO:0000313" key="3">
    <source>
        <dbReference type="EMBL" id="KYG03938.1"/>
    </source>
</evidence>
<comment type="subcellular location">
    <subcellularLocation>
        <location evidence="1">Periplasm</location>
    </subcellularLocation>
</comment>
<dbReference type="InterPro" id="IPR006059">
    <property type="entry name" value="SBP"/>
</dbReference>
<dbReference type="PROSITE" id="PS51318">
    <property type="entry name" value="TAT"/>
    <property type="match status" value="1"/>
</dbReference>
<dbReference type="Proteomes" id="UP000075502">
    <property type="component" value="Unassembled WGS sequence"/>
</dbReference>
<dbReference type="PANTHER" id="PTHR43649:SF12">
    <property type="entry name" value="DIACETYLCHITOBIOSE BINDING PROTEIN DASA"/>
    <property type="match status" value="1"/>
</dbReference>
<evidence type="ECO:0008006" key="5">
    <source>
        <dbReference type="Google" id="ProtNLM"/>
    </source>
</evidence>
<protein>
    <recommendedName>
        <fullName evidence="5">ABC transporter substrate-binding protein</fullName>
    </recommendedName>
</protein>
<evidence type="ECO:0000313" key="4">
    <source>
        <dbReference type="Proteomes" id="UP000075502"/>
    </source>
</evidence>
<dbReference type="InterPro" id="IPR050490">
    <property type="entry name" value="Bact_solute-bd_prot1"/>
</dbReference>
<gene>
    <name evidence="3" type="ORF">BE21_04220</name>
</gene>
<evidence type="ECO:0000256" key="1">
    <source>
        <dbReference type="ARBA" id="ARBA00004418"/>
    </source>
</evidence>
<dbReference type="Pfam" id="PF01547">
    <property type="entry name" value="SBP_bac_1"/>
    <property type="match status" value="1"/>
</dbReference>
<dbReference type="AlphaFoldDB" id="A0A150THJ1"/>
<dbReference type="SUPFAM" id="SSF53850">
    <property type="entry name" value="Periplasmic binding protein-like II"/>
    <property type="match status" value="1"/>
</dbReference>
<dbReference type="InterPro" id="IPR006311">
    <property type="entry name" value="TAT_signal"/>
</dbReference>
<accession>A0A150THJ1</accession>